<sequence length="31" mass="3526">MRITPADTVILPCFFYILNVFLTPTAGFRAH</sequence>
<proteinExistence type="predicted"/>
<accession>A0A0E9PUY7</accession>
<reference evidence="1" key="1">
    <citation type="submission" date="2014-11" db="EMBL/GenBank/DDBJ databases">
        <authorList>
            <person name="Amaro Gonzalez C."/>
        </authorList>
    </citation>
    <scope>NUCLEOTIDE SEQUENCE</scope>
</reference>
<name>A0A0E9PUY7_ANGAN</name>
<protein>
    <submittedName>
        <fullName evidence="1">Uncharacterized protein</fullName>
    </submittedName>
</protein>
<evidence type="ECO:0000313" key="1">
    <source>
        <dbReference type="EMBL" id="JAH08426.1"/>
    </source>
</evidence>
<reference evidence="1" key="2">
    <citation type="journal article" date="2015" name="Fish Shellfish Immunol.">
        <title>Early steps in the European eel (Anguilla anguilla)-Vibrio vulnificus interaction in the gills: Role of the RtxA13 toxin.</title>
        <authorList>
            <person name="Callol A."/>
            <person name="Pajuelo D."/>
            <person name="Ebbesson L."/>
            <person name="Teles M."/>
            <person name="MacKenzie S."/>
            <person name="Amaro C."/>
        </authorList>
    </citation>
    <scope>NUCLEOTIDE SEQUENCE</scope>
</reference>
<organism evidence="1">
    <name type="scientific">Anguilla anguilla</name>
    <name type="common">European freshwater eel</name>
    <name type="synonym">Muraena anguilla</name>
    <dbReference type="NCBI Taxonomy" id="7936"/>
    <lineage>
        <taxon>Eukaryota</taxon>
        <taxon>Metazoa</taxon>
        <taxon>Chordata</taxon>
        <taxon>Craniata</taxon>
        <taxon>Vertebrata</taxon>
        <taxon>Euteleostomi</taxon>
        <taxon>Actinopterygii</taxon>
        <taxon>Neopterygii</taxon>
        <taxon>Teleostei</taxon>
        <taxon>Anguilliformes</taxon>
        <taxon>Anguillidae</taxon>
        <taxon>Anguilla</taxon>
    </lineage>
</organism>
<dbReference type="AlphaFoldDB" id="A0A0E9PUY7"/>
<dbReference type="EMBL" id="GBXM01100151">
    <property type="protein sequence ID" value="JAH08426.1"/>
    <property type="molecule type" value="Transcribed_RNA"/>
</dbReference>